<dbReference type="InterPro" id="IPR009057">
    <property type="entry name" value="Homeodomain-like_sf"/>
</dbReference>
<dbReference type="GO" id="GO:0045892">
    <property type="term" value="P:negative regulation of DNA-templated transcription"/>
    <property type="evidence" value="ECO:0007669"/>
    <property type="project" value="InterPro"/>
</dbReference>
<dbReference type="Gene3D" id="1.10.357.10">
    <property type="entry name" value="Tetracycline Repressor, domain 2"/>
    <property type="match status" value="1"/>
</dbReference>
<evidence type="ECO:0000313" key="6">
    <source>
        <dbReference type="EMBL" id="BBZ25859.1"/>
    </source>
</evidence>
<dbReference type="GO" id="GO:0000976">
    <property type="term" value="F:transcription cis-regulatory region binding"/>
    <property type="evidence" value="ECO:0007669"/>
    <property type="project" value="TreeGrafter"/>
</dbReference>
<dbReference type="PANTHER" id="PTHR30055">
    <property type="entry name" value="HTH-TYPE TRANSCRIPTIONAL REGULATOR RUTR"/>
    <property type="match status" value="1"/>
</dbReference>
<dbReference type="Gene3D" id="1.10.10.60">
    <property type="entry name" value="Homeodomain-like"/>
    <property type="match status" value="1"/>
</dbReference>
<gene>
    <name evidence="6" type="ORF">MMAD_01540</name>
</gene>
<dbReference type="PROSITE" id="PS50977">
    <property type="entry name" value="HTH_TETR_2"/>
    <property type="match status" value="1"/>
</dbReference>
<dbReference type="SUPFAM" id="SSF48498">
    <property type="entry name" value="Tetracyclin repressor-like, C-terminal domain"/>
    <property type="match status" value="1"/>
</dbReference>
<name>A0A7I7X7N2_9MYCO</name>
<dbReference type="Proteomes" id="UP000466517">
    <property type="component" value="Chromosome"/>
</dbReference>
<dbReference type="PROSITE" id="PS01081">
    <property type="entry name" value="HTH_TETR_1"/>
    <property type="match status" value="1"/>
</dbReference>
<dbReference type="RefSeq" id="WP_163731077.1">
    <property type="nucleotide sequence ID" value="NZ_AP022610.1"/>
</dbReference>
<dbReference type="Pfam" id="PF02909">
    <property type="entry name" value="TetR_C_1"/>
    <property type="match status" value="1"/>
</dbReference>
<evidence type="ECO:0000256" key="3">
    <source>
        <dbReference type="ARBA" id="ARBA00023163"/>
    </source>
</evidence>
<dbReference type="InterPro" id="IPR023772">
    <property type="entry name" value="DNA-bd_HTH_TetR-type_CS"/>
</dbReference>
<feature type="DNA-binding region" description="H-T-H motif" evidence="4">
    <location>
        <begin position="40"/>
        <end position="59"/>
    </location>
</feature>
<dbReference type="GO" id="GO:0003700">
    <property type="term" value="F:DNA-binding transcription factor activity"/>
    <property type="evidence" value="ECO:0007669"/>
    <property type="project" value="TreeGrafter"/>
</dbReference>
<dbReference type="AlphaFoldDB" id="A0A7I7X7N2"/>
<feature type="domain" description="HTH tetR-type" evidence="5">
    <location>
        <begin position="17"/>
        <end position="77"/>
    </location>
</feature>
<dbReference type="InterPro" id="IPR036271">
    <property type="entry name" value="Tet_transcr_reg_TetR-rel_C_sf"/>
</dbReference>
<sequence>MPRSASRRPSGRTARGTLSAETIVAAAFEVAARCSVDELSIPLVARSLGVGVTSVYWHVPNKEALLDAMTDVALERSELPAFVASSDWRESMMDKARTTRRALLGNPVLTDLILIRGTLGPTSRELREREMDMAVASMMAGGLDRQQALDTLAAVSLLVRGSVLAQRVENRRAASTDDDGVDVGAAQADHDRAFELLLTSLLAVGVQTDGSENDGSENDGSETG</sequence>
<accession>A0A7I7X7N2</accession>
<keyword evidence="7" id="KW-1185">Reference proteome</keyword>
<dbReference type="InterPro" id="IPR001647">
    <property type="entry name" value="HTH_TetR"/>
</dbReference>
<proteinExistence type="predicted"/>
<dbReference type="InterPro" id="IPR050109">
    <property type="entry name" value="HTH-type_TetR-like_transc_reg"/>
</dbReference>
<dbReference type="SUPFAM" id="SSF46689">
    <property type="entry name" value="Homeodomain-like"/>
    <property type="match status" value="1"/>
</dbReference>
<evidence type="ECO:0000256" key="1">
    <source>
        <dbReference type="ARBA" id="ARBA00023015"/>
    </source>
</evidence>
<dbReference type="InterPro" id="IPR004111">
    <property type="entry name" value="Repressor_TetR_C"/>
</dbReference>
<organism evidence="6 7">
    <name type="scientific">Mycolicibacterium madagascariense</name>
    <dbReference type="NCBI Taxonomy" id="212765"/>
    <lineage>
        <taxon>Bacteria</taxon>
        <taxon>Bacillati</taxon>
        <taxon>Actinomycetota</taxon>
        <taxon>Actinomycetes</taxon>
        <taxon>Mycobacteriales</taxon>
        <taxon>Mycobacteriaceae</taxon>
        <taxon>Mycolicibacterium</taxon>
    </lineage>
</organism>
<keyword evidence="1" id="KW-0805">Transcription regulation</keyword>
<protein>
    <recommendedName>
        <fullName evidence="5">HTH tetR-type domain-containing protein</fullName>
    </recommendedName>
</protein>
<evidence type="ECO:0000259" key="5">
    <source>
        <dbReference type="PROSITE" id="PS50977"/>
    </source>
</evidence>
<dbReference type="PANTHER" id="PTHR30055:SF207">
    <property type="entry name" value="HTH-TYPE TRANSCRIPTIONAL REPRESSOR FATR"/>
    <property type="match status" value="1"/>
</dbReference>
<evidence type="ECO:0000256" key="2">
    <source>
        <dbReference type="ARBA" id="ARBA00023125"/>
    </source>
</evidence>
<evidence type="ECO:0000256" key="4">
    <source>
        <dbReference type="PROSITE-ProRule" id="PRU00335"/>
    </source>
</evidence>
<evidence type="ECO:0000313" key="7">
    <source>
        <dbReference type="Proteomes" id="UP000466517"/>
    </source>
</evidence>
<dbReference type="KEGG" id="mmag:MMAD_01540"/>
<dbReference type="Pfam" id="PF00440">
    <property type="entry name" value="TetR_N"/>
    <property type="match status" value="1"/>
</dbReference>
<dbReference type="EMBL" id="AP022610">
    <property type="protein sequence ID" value="BBZ25859.1"/>
    <property type="molecule type" value="Genomic_DNA"/>
</dbReference>
<keyword evidence="3" id="KW-0804">Transcription</keyword>
<reference evidence="6 7" key="1">
    <citation type="journal article" date="2019" name="Emerg. Microbes Infect.">
        <title>Comprehensive subspecies identification of 175 nontuberculous mycobacteria species based on 7547 genomic profiles.</title>
        <authorList>
            <person name="Matsumoto Y."/>
            <person name="Kinjo T."/>
            <person name="Motooka D."/>
            <person name="Nabeya D."/>
            <person name="Jung N."/>
            <person name="Uechi K."/>
            <person name="Horii T."/>
            <person name="Iida T."/>
            <person name="Fujita J."/>
            <person name="Nakamura S."/>
        </authorList>
    </citation>
    <scope>NUCLEOTIDE SEQUENCE [LARGE SCALE GENOMIC DNA]</scope>
    <source>
        <strain evidence="6 7">JCM 13574</strain>
    </source>
</reference>
<keyword evidence="2 4" id="KW-0238">DNA-binding</keyword>